<dbReference type="PANTHER" id="PTHR18952:SF141">
    <property type="entry name" value="CARBONIC ANHYDRASE"/>
    <property type="match status" value="1"/>
</dbReference>
<gene>
    <name evidence="10" type="ORF">LSTR_LSTR003226</name>
</gene>
<keyword evidence="8" id="KW-0732">Signal</keyword>
<evidence type="ECO:0000313" key="11">
    <source>
        <dbReference type="Proteomes" id="UP000291343"/>
    </source>
</evidence>
<dbReference type="PROSITE" id="PS51144">
    <property type="entry name" value="ALPHA_CA_2"/>
    <property type="match status" value="1"/>
</dbReference>
<evidence type="ECO:0000256" key="8">
    <source>
        <dbReference type="SAM" id="SignalP"/>
    </source>
</evidence>
<evidence type="ECO:0000256" key="6">
    <source>
        <dbReference type="ARBA" id="ARBA00023239"/>
    </source>
</evidence>
<dbReference type="STRING" id="195883.A0A482XSM6"/>
<evidence type="ECO:0000256" key="7">
    <source>
        <dbReference type="ARBA" id="ARBA00048348"/>
    </source>
</evidence>
<keyword evidence="4" id="KW-0479">Metal-binding</keyword>
<dbReference type="InterPro" id="IPR023561">
    <property type="entry name" value="Carbonic_anhydrase_a-class"/>
</dbReference>
<dbReference type="GO" id="GO:0004089">
    <property type="term" value="F:carbonate dehydratase activity"/>
    <property type="evidence" value="ECO:0007669"/>
    <property type="project" value="UniProtKB-EC"/>
</dbReference>
<accession>A0A482XSM6</accession>
<keyword evidence="5" id="KW-0862">Zinc</keyword>
<evidence type="ECO:0000256" key="5">
    <source>
        <dbReference type="ARBA" id="ARBA00022833"/>
    </source>
</evidence>
<evidence type="ECO:0000256" key="3">
    <source>
        <dbReference type="ARBA" id="ARBA00012925"/>
    </source>
</evidence>
<feature type="signal peptide" evidence="8">
    <location>
        <begin position="1"/>
        <end position="19"/>
    </location>
</feature>
<evidence type="ECO:0000313" key="10">
    <source>
        <dbReference type="EMBL" id="RZF48846.1"/>
    </source>
</evidence>
<dbReference type="Proteomes" id="UP000291343">
    <property type="component" value="Unassembled WGS sequence"/>
</dbReference>
<dbReference type="OrthoDB" id="429145at2759"/>
<dbReference type="PANTHER" id="PTHR18952">
    <property type="entry name" value="CARBONIC ANHYDRASE"/>
    <property type="match status" value="1"/>
</dbReference>
<comment type="catalytic activity">
    <reaction evidence="7">
        <text>hydrogencarbonate + H(+) = CO2 + H2O</text>
        <dbReference type="Rhea" id="RHEA:10748"/>
        <dbReference type="ChEBI" id="CHEBI:15377"/>
        <dbReference type="ChEBI" id="CHEBI:15378"/>
        <dbReference type="ChEBI" id="CHEBI:16526"/>
        <dbReference type="ChEBI" id="CHEBI:17544"/>
        <dbReference type="EC" id="4.2.1.1"/>
    </reaction>
</comment>
<feature type="chain" id="PRO_5019815572" description="carbonic anhydrase" evidence="8">
    <location>
        <begin position="20"/>
        <end position="373"/>
    </location>
</feature>
<feature type="domain" description="Alpha-carbonic anhydrase" evidence="9">
    <location>
        <begin position="64"/>
        <end position="333"/>
    </location>
</feature>
<comment type="similarity">
    <text evidence="2">Belongs to the alpha-carbonic anhydrase family.</text>
</comment>
<evidence type="ECO:0000256" key="1">
    <source>
        <dbReference type="ARBA" id="ARBA00001947"/>
    </source>
</evidence>
<dbReference type="InterPro" id="IPR036398">
    <property type="entry name" value="CA_dom_sf"/>
</dbReference>
<reference evidence="10 11" key="1">
    <citation type="journal article" date="2017" name="Gigascience">
        <title>Genome sequence of the small brown planthopper, Laodelphax striatellus.</title>
        <authorList>
            <person name="Zhu J."/>
            <person name="Jiang F."/>
            <person name="Wang X."/>
            <person name="Yang P."/>
            <person name="Bao Y."/>
            <person name="Zhao W."/>
            <person name="Wang W."/>
            <person name="Lu H."/>
            <person name="Wang Q."/>
            <person name="Cui N."/>
            <person name="Li J."/>
            <person name="Chen X."/>
            <person name="Luo L."/>
            <person name="Yu J."/>
            <person name="Kang L."/>
            <person name="Cui F."/>
        </authorList>
    </citation>
    <scope>NUCLEOTIDE SEQUENCE [LARGE SCALE GENOMIC DNA]</scope>
    <source>
        <strain evidence="10">Lst14</strain>
    </source>
</reference>
<comment type="cofactor">
    <cofactor evidence="1">
        <name>Zn(2+)</name>
        <dbReference type="ChEBI" id="CHEBI:29105"/>
    </cofactor>
</comment>
<dbReference type="Pfam" id="PF00194">
    <property type="entry name" value="Carb_anhydrase"/>
    <property type="match status" value="1"/>
</dbReference>
<comment type="caution">
    <text evidence="10">The sequence shown here is derived from an EMBL/GenBank/DDBJ whole genome shotgun (WGS) entry which is preliminary data.</text>
</comment>
<evidence type="ECO:0000256" key="2">
    <source>
        <dbReference type="ARBA" id="ARBA00010718"/>
    </source>
</evidence>
<keyword evidence="11" id="KW-1185">Reference proteome</keyword>
<dbReference type="InParanoid" id="A0A482XSM6"/>
<organism evidence="10 11">
    <name type="scientific">Laodelphax striatellus</name>
    <name type="common">Small brown planthopper</name>
    <name type="synonym">Delphax striatella</name>
    <dbReference type="NCBI Taxonomy" id="195883"/>
    <lineage>
        <taxon>Eukaryota</taxon>
        <taxon>Metazoa</taxon>
        <taxon>Ecdysozoa</taxon>
        <taxon>Arthropoda</taxon>
        <taxon>Hexapoda</taxon>
        <taxon>Insecta</taxon>
        <taxon>Pterygota</taxon>
        <taxon>Neoptera</taxon>
        <taxon>Paraneoptera</taxon>
        <taxon>Hemiptera</taxon>
        <taxon>Auchenorrhyncha</taxon>
        <taxon>Fulgoroidea</taxon>
        <taxon>Delphacidae</taxon>
        <taxon>Criomorphinae</taxon>
        <taxon>Laodelphax</taxon>
    </lineage>
</organism>
<protein>
    <recommendedName>
        <fullName evidence="3">carbonic anhydrase</fullName>
        <ecNumber evidence="3">4.2.1.1</ecNumber>
    </recommendedName>
</protein>
<dbReference type="EMBL" id="QKKF02000897">
    <property type="protein sequence ID" value="RZF48846.1"/>
    <property type="molecule type" value="Genomic_DNA"/>
</dbReference>
<dbReference type="EC" id="4.2.1.1" evidence="3"/>
<dbReference type="CDD" id="cd00326">
    <property type="entry name" value="alpha_CA"/>
    <property type="match status" value="1"/>
</dbReference>
<dbReference type="InterPro" id="IPR001148">
    <property type="entry name" value="CA_dom"/>
</dbReference>
<sequence length="373" mass="42224">MELLFHISMILTIMAVSLAGMGRSSSFLRNLGGGRLGGPMAPGEPEFPEVHEGEDRFLVNPLNVDLSFGPRAPQGSSGFPWTPRSQYKSPQQSPIDICTCNCKAMNYRPLRVNYAKTDRRDGIVVELSNSGHGVTMKVPRSEARPSLIGGMLPNAYTFDNIHCHWGKDDIMGSEHFINGESYSMECHMVTYNSKYKDLNDALSNKNDQDSVVVYTWFYKVKNEDNMKLQQFLNYIPHIRDNGTKINPADQDALLWFLEPIPANKEYFAYPGSLTTSPFTPSVTFIILPVPVGISRNQLAVLRTMMDNHNPSKPVLTNRREIQTLNKRPVVCVKGTIQMTARLIQAEATNDNHHWYDICDDCMIIHDWNDYEDE</sequence>
<dbReference type="GO" id="GO:0005737">
    <property type="term" value="C:cytoplasm"/>
    <property type="evidence" value="ECO:0007669"/>
    <property type="project" value="TreeGrafter"/>
</dbReference>
<dbReference type="SMART" id="SM01057">
    <property type="entry name" value="Carb_anhydrase"/>
    <property type="match status" value="1"/>
</dbReference>
<dbReference type="GO" id="GO:0008270">
    <property type="term" value="F:zinc ion binding"/>
    <property type="evidence" value="ECO:0007669"/>
    <property type="project" value="InterPro"/>
</dbReference>
<dbReference type="Gene3D" id="3.10.200.10">
    <property type="entry name" value="Alpha carbonic anhydrase"/>
    <property type="match status" value="1"/>
</dbReference>
<proteinExistence type="inferred from homology"/>
<dbReference type="AlphaFoldDB" id="A0A482XSM6"/>
<name>A0A482XSM6_LAOST</name>
<dbReference type="SUPFAM" id="SSF51069">
    <property type="entry name" value="Carbonic anhydrase"/>
    <property type="match status" value="1"/>
</dbReference>
<evidence type="ECO:0000256" key="4">
    <source>
        <dbReference type="ARBA" id="ARBA00022723"/>
    </source>
</evidence>
<evidence type="ECO:0000259" key="9">
    <source>
        <dbReference type="PROSITE" id="PS51144"/>
    </source>
</evidence>
<keyword evidence="6" id="KW-0456">Lyase</keyword>
<dbReference type="SMR" id="A0A482XSM6"/>